<feature type="region of interest" description="Disordered" evidence="1">
    <location>
        <begin position="85"/>
        <end position="116"/>
    </location>
</feature>
<accession>A0A4C1YEW5</accession>
<comment type="caution">
    <text evidence="2">The sequence shown here is derived from an EMBL/GenBank/DDBJ whole genome shotgun (WGS) entry which is preliminary data.</text>
</comment>
<gene>
    <name evidence="2" type="ORF">EVAR_51593_1</name>
</gene>
<organism evidence="2 3">
    <name type="scientific">Eumeta variegata</name>
    <name type="common">Bagworm moth</name>
    <name type="synonym">Eumeta japonica</name>
    <dbReference type="NCBI Taxonomy" id="151549"/>
    <lineage>
        <taxon>Eukaryota</taxon>
        <taxon>Metazoa</taxon>
        <taxon>Ecdysozoa</taxon>
        <taxon>Arthropoda</taxon>
        <taxon>Hexapoda</taxon>
        <taxon>Insecta</taxon>
        <taxon>Pterygota</taxon>
        <taxon>Neoptera</taxon>
        <taxon>Endopterygota</taxon>
        <taxon>Lepidoptera</taxon>
        <taxon>Glossata</taxon>
        <taxon>Ditrysia</taxon>
        <taxon>Tineoidea</taxon>
        <taxon>Psychidae</taxon>
        <taxon>Oiketicinae</taxon>
        <taxon>Eumeta</taxon>
    </lineage>
</organism>
<evidence type="ECO:0000256" key="1">
    <source>
        <dbReference type="SAM" id="MobiDB-lite"/>
    </source>
</evidence>
<dbReference type="Proteomes" id="UP000299102">
    <property type="component" value="Unassembled WGS sequence"/>
</dbReference>
<dbReference type="EMBL" id="BGZK01001217">
    <property type="protein sequence ID" value="GBP74666.1"/>
    <property type="molecule type" value="Genomic_DNA"/>
</dbReference>
<reference evidence="2 3" key="1">
    <citation type="journal article" date="2019" name="Commun. Biol.">
        <title>The bagworm genome reveals a unique fibroin gene that provides high tensile strength.</title>
        <authorList>
            <person name="Kono N."/>
            <person name="Nakamura H."/>
            <person name="Ohtoshi R."/>
            <person name="Tomita M."/>
            <person name="Numata K."/>
            <person name="Arakawa K."/>
        </authorList>
    </citation>
    <scope>NUCLEOTIDE SEQUENCE [LARGE SCALE GENOMIC DNA]</scope>
</reference>
<proteinExistence type="predicted"/>
<feature type="compositionally biased region" description="Basic and acidic residues" evidence="1">
    <location>
        <begin position="90"/>
        <end position="100"/>
    </location>
</feature>
<sequence>MIKGPCVARGAPPARIFEGACSLGKVVKENGLRPYFGISLVRRPPDYAVCGAFICAAEGAAGADCAMHKLQMAIHVRRLSATVAVRSRRGRDDKDEEARGRPPSAASAPNRLSGPARWDWEAGQKLFVAVRAIRDTSRNRRPAVGRARADRTAEMSFGFCKGFLNRSSSF</sequence>
<feature type="compositionally biased region" description="Low complexity" evidence="1">
    <location>
        <begin position="101"/>
        <end position="113"/>
    </location>
</feature>
<evidence type="ECO:0000313" key="3">
    <source>
        <dbReference type="Proteomes" id="UP000299102"/>
    </source>
</evidence>
<dbReference type="AlphaFoldDB" id="A0A4C1YEW5"/>
<evidence type="ECO:0000313" key="2">
    <source>
        <dbReference type="EMBL" id="GBP74666.1"/>
    </source>
</evidence>
<name>A0A4C1YEW5_EUMVA</name>
<protein>
    <submittedName>
        <fullName evidence="2">Uncharacterized protein</fullName>
    </submittedName>
</protein>
<keyword evidence="3" id="KW-1185">Reference proteome</keyword>